<accession>A0A3N4IWN7</accession>
<sequence>MLNLLWFRKQFPLRSRIADLTSFYGSTIKSLAVRYLRKASDLRIQGQMLPRGISAFLSRYSMSRLDILDLIDWFS</sequence>
<dbReference type="AlphaFoldDB" id="A0A3N4IWN7"/>
<evidence type="ECO:0000313" key="2">
    <source>
        <dbReference type="Proteomes" id="UP000276215"/>
    </source>
</evidence>
<gene>
    <name evidence="1" type="ORF">L873DRAFT_1820835</name>
</gene>
<organism evidence="1 2">
    <name type="scientific">Choiromyces venosus 120613-1</name>
    <dbReference type="NCBI Taxonomy" id="1336337"/>
    <lineage>
        <taxon>Eukaryota</taxon>
        <taxon>Fungi</taxon>
        <taxon>Dikarya</taxon>
        <taxon>Ascomycota</taxon>
        <taxon>Pezizomycotina</taxon>
        <taxon>Pezizomycetes</taxon>
        <taxon>Pezizales</taxon>
        <taxon>Tuberaceae</taxon>
        <taxon>Choiromyces</taxon>
    </lineage>
</organism>
<dbReference type="Proteomes" id="UP000276215">
    <property type="component" value="Unassembled WGS sequence"/>
</dbReference>
<proteinExistence type="predicted"/>
<reference evidence="1 2" key="1">
    <citation type="journal article" date="2018" name="Nat. Ecol. Evol.">
        <title>Pezizomycetes genomes reveal the molecular basis of ectomycorrhizal truffle lifestyle.</title>
        <authorList>
            <person name="Murat C."/>
            <person name="Payen T."/>
            <person name="Noel B."/>
            <person name="Kuo A."/>
            <person name="Morin E."/>
            <person name="Chen J."/>
            <person name="Kohler A."/>
            <person name="Krizsan K."/>
            <person name="Balestrini R."/>
            <person name="Da Silva C."/>
            <person name="Montanini B."/>
            <person name="Hainaut M."/>
            <person name="Levati E."/>
            <person name="Barry K.W."/>
            <person name="Belfiori B."/>
            <person name="Cichocki N."/>
            <person name="Clum A."/>
            <person name="Dockter R.B."/>
            <person name="Fauchery L."/>
            <person name="Guy J."/>
            <person name="Iotti M."/>
            <person name="Le Tacon F."/>
            <person name="Lindquist E.A."/>
            <person name="Lipzen A."/>
            <person name="Malagnac F."/>
            <person name="Mello A."/>
            <person name="Molinier V."/>
            <person name="Miyauchi S."/>
            <person name="Poulain J."/>
            <person name="Riccioni C."/>
            <person name="Rubini A."/>
            <person name="Sitrit Y."/>
            <person name="Splivallo R."/>
            <person name="Traeger S."/>
            <person name="Wang M."/>
            <person name="Zifcakova L."/>
            <person name="Wipf D."/>
            <person name="Zambonelli A."/>
            <person name="Paolocci F."/>
            <person name="Nowrousian M."/>
            <person name="Ottonello S."/>
            <person name="Baldrian P."/>
            <person name="Spatafora J.W."/>
            <person name="Henrissat B."/>
            <person name="Nagy L.G."/>
            <person name="Aury J.M."/>
            <person name="Wincker P."/>
            <person name="Grigoriev I.V."/>
            <person name="Bonfante P."/>
            <person name="Martin F.M."/>
        </authorList>
    </citation>
    <scope>NUCLEOTIDE SEQUENCE [LARGE SCALE GENOMIC DNA]</scope>
    <source>
        <strain evidence="1 2">120613-1</strain>
    </source>
</reference>
<protein>
    <submittedName>
        <fullName evidence="1">Uncharacterized protein</fullName>
    </submittedName>
</protein>
<name>A0A3N4IWN7_9PEZI</name>
<dbReference type="EMBL" id="ML120519">
    <property type="protein sequence ID" value="RPA90613.1"/>
    <property type="molecule type" value="Genomic_DNA"/>
</dbReference>
<keyword evidence="2" id="KW-1185">Reference proteome</keyword>
<evidence type="ECO:0000313" key="1">
    <source>
        <dbReference type="EMBL" id="RPA90613.1"/>
    </source>
</evidence>